<dbReference type="CDD" id="cd24082">
    <property type="entry name" value="ASKHA_NBD_GspK-like"/>
    <property type="match status" value="1"/>
</dbReference>
<feature type="domain" description="ATPase BadF/BadG/BcrA/BcrD type" evidence="1">
    <location>
        <begin position="19"/>
        <end position="267"/>
    </location>
</feature>
<evidence type="ECO:0000313" key="2">
    <source>
        <dbReference type="EMBL" id="EEH13841.1"/>
    </source>
</evidence>
<dbReference type="InterPro" id="IPR052519">
    <property type="entry name" value="Euk-type_GlcNAc_Kinase"/>
</dbReference>
<proteinExistence type="predicted"/>
<dbReference type="AlphaFoldDB" id="C0GA77"/>
<name>C0GA77_9HYPH</name>
<dbReference type="EMBL" id="ACJD01000006">
    <property type="protein sequence ID" value="EEH13841.1"/>
    <property type="molecule type" value="Genomic_DNA"/>
</dbReference>
<comment type="caution">
    <text evidence="2">The sequence shown here is derived from an EMBL/GenBank/DDBJ whole genome shotgun (WGS) entry which is preliminary data.</text>
</comment>
<reference evidence="2 3" key="1">
    <citation type="submission" date="2009-03" db="EMBL/GenBank/DDBJ databases">
        <authorList>
            <person name="Setubal J.C."/>
            <person name="Boyle S."/>
            <person name="Crasta O.R."/>
            <person name="Gillespie J.J."/>
            <person name="Kenyon R.W."/>
            <person name="Lu J."/>
            <person name="Mane S."/>
            <person name="Nagrani S."/>
            <person name="Shallom J.M."/>
            <person name="Shallom S."/>
            <person name="Shukla M."/>
            <person name="Snyder E.E."/>
            <person name="Sobral B.W."/>
            <person name="Wattam A.R."/>
            <person name="Will R."/>
            <person name="Williams K."/>
            <person name="Yoo H."/>
            <person name="Bruce D.H."/>
            <person name="Detter C."/>
            <person name="Munk C."/>
            <person name="Brettin T.S."/>
            <person name="Ficht T."/>
        </authorList>
    </citation>
    <scope>NUCLEOTIDE SEQUENCE [LARGE SCALE GENOMIC DNA]</scope>
    <source>
        <strain evidence="2 3">Cudo</strain>
    </source>
</reference>
<dbReference type="InterPro" id="IPR002731">
    <property type="entry name" value="ATPase_BadF"/>
</dbReference>
<dbReference type="GO" id="GO:0016301">
    <property type="term" value="F:kinase activity"/>
    <property type="evidence" value="ECO:0007669"/>
    <property type="project" value="UniProtKB-KW"/>
</dbReference>
<keyword evidence="2" id="KW-0418">Kinase</keyword>
<protein>
    <submittedName>
        <fullName evidence="2">N-acetylglucosamine kinase</fullName>
    </submittedName>
</protein>
<dbReference type="Gene3D" id="3.30.420.40">
    <property type="match status" value="2"/>
</dbReference>
<evidence type="ECO:0000313" key="3">
    <source>
        <dbReference type="Proteomes" id="UP000003678"/>
    </source>
</evidence>
<dbReference type="PANTHER" id="PTHR43190:SF3">
    <property type="entry name" value="N-ACETYL-D-GLUCOSAMINE KINASE"/>
    <property type="match status" value="1"/>
</dbReference>
<dbReference type="Pfam" id="PF01869">
    <property type="entry name" value="BcrAD_BadFG"/>
    <property type="match status" value="1"/>
</dbReference>
<dbReference type="Proteomes" id="UP000003678">
    <property type="component" value="Unassembled WGS sequence"/>
</dbReference>
<gene>
    <name evidence="2" type="ORF">BCETI_6000824</name>
</gene>
<accession>C0GA77</accession>
<dbReference type="PANTHER" id="PTHR43190">
    <property type="entry name" value="N-ACETYL-D-GLUCOSAMINE KINASE"/>
    <property type="match status" value="1"/>
</dbReference>
<keyword evidence="2" id="KW-0808">Transferase</keyword>
<dbReference type="SUPFAM" id="SSF53067">
    <property type="entry name" value="Actin-like ATPase domain"/>
    <property type="match status" value="2"/>
</dbReference>
<organism evidence="2 3">
    <name type="scientific">Brucella ceti str. Cudo</name>
    <dbReference type="NCBI Taxonomy" id="595497"/>
    <lineage>
        <taxon>Bacteria</taxon>
        <taxon>Pseudomonadati</taxon>
        <taxon>Pseudomonadota</taxon>
        <taxon>Alphaproteobacteria</taxon>
        <taxon>Hyphomicrobiales</taxon>
        <taxon>Brucellaceae</taxon>
        <taxon>Brucella/Ochrobactrum group</taxon>
        <taxon>Brucella</taxon>
    </lineage>
</organism>
<dbReference type="InterPro" id="IPR043129">
    <property type="entry name" value="ATPase_NBD"/>
</dbReference>
<sequence>MVFFWYLQVGGIFMTEFFIGVDGGGTGCRAVVAGRDGTILGFGHSGSANIVTDPQTSLVNVKAAIDNAFDEAGLDKAHYATSHAVLGLAGGNVEGAGLPIERGLPFAHANVEFDGLIALQGALGDKDGVVAILGTGTAYIIRKGARIHSVGGWGFPLSDLGSGARLGQSLLQECLLVHDGIHPGSPLTTAILNEFGNKPDNLVEFAWTAKPGDFGKYAPRIFQYAREGDPTAHMLLKHSAAYVSETLEVLIGQGAERISLLGGMAPLYVEWLPLHQQKLLVEPAADALTGALQLALNRYGPKNGRACG</sequence>
<evidence type="ECO:0000259" key="1">
    <source>
        <dbReference type="Pfam" id="PF01869"/>
    </source>
</evidence>